<evidence type="ECO:0000313" key="1">
    <source>
        <dbReference type="EMBL" id="CAG6681489.1"/>
    </source>
</evidence>
<dbReference type="AlphaFoldDB" id="A0A8D8T4U6"/>
<organism evidence="1">
    <name type="scientific">Cacopsylla melanoneura</name>
    <dbReference type="NCBI Taxonomy" id="428564"/>
    <lineage>
        <taxon>Eukaryota</taxon>
        <taxon>Metazoa</taxon>
        <taxon>Ecdysozoa</taxon>
        <taxon>Arthropoda</taxon>
        <taxon>Hexapoda</taxon>
        <taxon>Insecta</taxon>
        <taxon>Pterygota</taxon>
        <taxon>Neoptera</taxon>
        <taxon>Paraneoptera</taxon>
        <taxon>Hemiptera</taxon>
        <taxon>Sternorrhyncha</taxon>
        <taxon>Psylloidea</taxon>
        <taxon>Psyllidae</taxon>
        <taxon>Psyllinae</taxon>
        <taxon>Cacopsylla</taxon>
    </lineage>
</organism>
<sequence length="103" mass="12563">MFHYCISEIKTVLQVILIEQQEKSSKKEFWKNSLLFFISQDCKNYITSMDSLIFNHSLCCKVGLNYNTVFPNLRSRVYFQTLFYWLFSNQSYYHTNFRNKREN</sequence>
<protein>
    <submittedName>
        <fullName evidence="1">Uncharacterized protein</fullName>
    </submittedName>
</protein>
<dbReference type="EMBL" id="HBUF01349530">
    <property type="protein sequence ID" value="CAG6712640.1"/>
    <property type="molecule type" value="Transcribed_RNA"/>
</dbReference>
<proteinExistence type="predicted"/>
<dbReference type="EMBL" id="HBUF01255868">
    <property type="protein sequence ID" value="CAG6681489.1"/>
    <property type="molecule type" value="Transcribed_RNA"/>
</dbReference>
<dbReference type="EMBL" id="HBUF01063139">
    <property type="protein sequence ID" value="CAG6626644.1"/>
    <property type="molecule type" value="Transcribed_RNA"/>
</dbReference>
<dbReference type="EMBL" id="HBUF01349529">
    <property type="protein sequence ID" value="CAG6712636.1"/>
    <property type="molecule type" value="Transcribed_RNA"/>
</dbReference>
<dbReference type="EMBL" id="HBUF01592776">
    <property type="protein sequence ID" value="CAG6773897.1"/>
    <property type="molecule type" value="Transcribed_RNA"/>
</dbReference>
<accession>A0A8D8T4U6</accession>
<reference evidence="1" key="1">
    <citation type="submission" date="2021-05" db="EMBL/GenBank/DDBJ databases">
        <authorList>
            <person name="Alioto T."/>
            <person name="Alioto T."/>
            <person name="Gomez Garrido J."/>
        </authorList>
    </citation>
    <scope>NUCLEOTIDE SEQUENCE</scope>
</reference>
<dbReference type="EMBL" id="HBUF01349527">
    <property type="protein sequence ID" value="CAG6712628.1"/>
    <property type="molecule type" value="Transcribed_RNA"/>
</dbReference>
<name>A0A8D8T4U6_9HEMI</name>